<keyword evidence="3" id="KW-1185">Reference proteome</keyword>
<evidence type="ECO:0000256" key="1">
    <source>
        <dbReference type="SAM" id="MobiDB-lite"/>
    </source>
</evidence>
<feature type="region of interest" description="Disordered" evidence="1">
    <location>
        <begin position="295"/>
        <end position="321"/>
    </location>
</feature>
<evidence type="ECO:0000313" key="2">
    <source>
        <dbReference type="EMBL" id="CAC5403763.1"/>
    </source>
</evidence>
<feature type="compositionally biased region" description="Polar residues" evidence="1">
    <location>
        <begin position="53"/>
        <end position="74"/>
    </location>
</feature>
<feature type="compositionally biased region" description="Basic and acidic residues" evidence="1">
    <location>
        <begin position="7"/>
        <end position="29"/>
    </location>
</feature>
<dbReference type="EMBL" id="CACVKT020006833">
    <property type="protein sequence ID" value="CAC5403763.1"/>
    <property type="molecule type" value="Genomic_DNA"/>
</dbReference>
<feature type="region of interest" description="Disordered" evidence="1">
    <location>
        <begin position="44"/>
        <end position="90"/>
    </location>
</feature>
<gene>
    <name evidence="2" type="ORF">MCOR_37631</name>
</gene>
<organism evidence="2 3">
    <name type="scientific">Mytilus coruscus</name>
    <name type="common">Sea mussel</name>
    <dbReference type="NCBI Taxonomy" id="42192"/>
    <lineage>
        <taxon>Eukaryota</taxon>
        <taxon>Metazoa</taxon>
        <taxon>Spiralia</taxon>
        <taxon>Lophotrochozoa</taxon>
        <taxon>Mollusca</taxon>
        <taxon>Bivalvia</taxon>
        <taxon>Autobranchia</taxon>
        <taxon>Pteriomorphia</taxon>
        <taxon>Mytilida</taxon>
        <taxon>Mytiloidea</taxon>
        <taxon>Mytilidae</taxon>
        <taxon>Mytilinae</taxon>
        <taxon>Mytilus</taxon>
    </lineage>
</organism>
<evidence type="ECO:0000313" key="3">
    <source>
        <dbReference type="Proteomes" id="UP000507470"/>
    </source>
</evidence>
<name>A0A6J8D4V0_MYTCO</name>
<feature type="region of interest" description="Disordered" evidence="1">
    <location>
        <begin position="1"/>
        <end position="29"/>
    </location>
</feature>
<dbReference type="AlphaFoldDB" id="A0A6J8D4V0"/>
<dbReference type="Proteomes" id="UP000507470">
    <property type="component" value="Unassembled WGS sequence"/>
</dbReference>
<reference evidence="2 3" key="1">
    <citation type="submission" date="2020-06" db="EMBL/GenBank/DDBJ databases">
        <authorList>
            <person name="Li R."/>
            <person name="Bekaert M."/>
        </authorList>
    </citation>
    <scope>NUCLEOTIDE SEQUENCE [LARGE SCALE GENOMIC DNA]</scope>
    <source>
        <strain evidence="3">wild</strain>
    </source>
</reference>
<protein>
    <submittedName>
        <fullName evidence="2">Uncharacterized protein</fullName>
    </submittedName>
</protein>
<proteinExistence type="predicted"/>
<accession>A0A6J8D4V0</accession>
<sequence>MLRAEKRKGAVGEINTEKDKETASEEERDAFFRSKELDILTATMNKQSDEAENQNVQTEQKIINKESLLNQGENRGTRNRTHSYTRKEENASEEERLAFFQSVRDVERQKLVEAFDREQIWKEESQKKRMTRKQEKIKKMFEEFHIPAVSAYPASYSSHEQEQEPGPFNANYHKLIESLSIYLLCSIQATVIQSTTYYLKHSVSRLHERVQTFVKEQKELQQHIEQTHSKKHRADLEENKGNGHINIRTRMDAEILVDRINEVKRKGSVRRFVNRIFKRSQSMLRIKQVDTEEMKPDVTLLGDNKDEDNEEEGNNLRHTTN</sequence>